<dbReference type="PANTHER" id="PTHR43668">
    <property type="entry name" value="ALLANTOINASE"/>
    <property type="match status" value="1"/>
</dbReference>
<keyword evidence="1" id="KW-0665">Pyrimidine biosynthesis</keyword>
<dbReference type="SUPFAM" id="SSF51338">
    <property type="entry name" value="Composite domain of metallo-dependent hydrolases"/>
    <property type="match status" value="1"/>
</dbReference>
<dbReference type="InterPro" id="IPR006680">
    <property type="entry name" value="Amidohydro-rel"/>
</dbReference>
<dbReference type="InterPro" id="IPR050138">
    <property type="entry name" value="DHOase/Allantoinase_Hydrolase"/>
</dbReference>
<proteinExistence type="predicted"/>
<evidence type="ECO:0000259" key="2">
    <source>
        <dbReference type="Pfam" id="PF01979"/>
    </source>
</evidence>
<evidence type="ECO:0000259" key="3">
    <source>
        <dbReference type="Pfam" id="PF12890"/>
    </source>
</evidence>
<dbReference type="CDD" id="cd01317">
    <property type="entry name" value="DHOase_IIa"/>
    <property type="match status" value="1"/>
</dbReference>
<dbReference type="Proteomes" id="UP001354971">
    <property type="component" value="Unassembled WGS sequence"/>
</dbReference>
<protein>
    <submittedName>
        <fullName evidence="4">Dihydroorotase</fullName>
    </submittedName>
</protein>
<accession>A0ABU7LMG9</accession>
<dbReference type="Pfam" id="PF12890">
    <property type="entry name" value="DHOase"/>
    <property type="match status" value="1"/>
</dbReference>
<dbReference type="EMBL" id="JAZDRP010000001">
    <property type="protein sequence ID" value="MEE2525123.1"/>
    <property type="molecule type" value="Genomic_DNA"/>
</dbReference>
<keyword evidence="5" id="KW-1185">Reference proteome</keyword>
<organism evidence="4 5">
    <name type="scientific">Hyphobacterium lacteum</name>
    <dbReference type="NCBI Taxonomy" id="3116575"/>
    <lineage>
        <taxon>Bacteria</taxon>
        <taxon>Pseudomonadati</taxon>
        <taxon>Pseudomonadota</taxon>
        <taxon>Alphaproteobacteria</taxon>
        <taxon>Maricaulales</taxon>
        <taxon>Maricaulaceae</taxon>
        <taxon>Hyphobacterium</taxon>
    </lineage>
</organism>
<gene>
    <name evidence="4" type="ORF">V0U79_02010</name>
</gene>
<evidence type="ECO:0000313" key="4">
    <source>
        <dbReference type="EMBL" id="MEE2525123.1"/>
    </source>
</evidence>
<dbReference type="Gene3D" id="2.30.40.10">
    <property type="entry name" value="Urease, subunit C, domain 1"/>
    <property type="match status" value="2"/>
</dbReference>
<feature type="domain" description="Amidohydrolase-related" evidence="2">
    <location>
        <begin position="280"/>
        <end position="420"/>
    </location>
</feature>
<dbReference type="InterPro" id="IPR024403">
    <property type="entry name" value="DHOase_cat"/>
</dbReference>
<reference evidence="4 5" key="1">
    <citation type="submission" date="2024-01" db="EMBL/GenBank/DDBJ databases">
        <title>Hyphobacterium bacterium isolated from marine sediment.</title>
        <authorList>
            <person name="Zhao S."/>
        </authorList>
    </citation>
    <scope>NUCLEOTIDE SEQUENCE [LARGE SCALE GENOMIC DNA]</scope>
    <source>
        <strain evidence="5">HN65</strain>
    </source>
</reference>
<name>A0ABU7LMG9_9PROT</name>
<dbReference type="SUPFAM" id="SSF51556">
    <property type="entry name" value="Metallo-dependent hydrolases"/>
    <property type="match status" value="1"/>
</dbReference>
<dbReference type="InterPro" id="IPR032466">
    <property type="entry name" value="Metal_Hydrolase"/>
</dbReference>
<dbReference type="Pfam" id="PF01979">
    <property type="entry name" value="Amidohydro_1"/>
    <property type="match status" value="1"/>
</dbReference>
<dbReference type="PANTHER" id="PTHR43668:SF2">
    <property type="entry name" value="ALLANTOINASE"/>
    <property type="match status" value="1"/>
</dbReference>
<dbReference type="InterPro" id="IPR011059">
    <property type="entry name" value="Metal-dep_hydrolase_composite"/>
</dbReference>
<dbReference type="InterPro" id="IPR004722">
    <property type="entry name" value="DHOase"/>
</dbReference>
<dbReference type="RefSeq" id="WP_330197786.1">
    <property type="nucleotide sequence ID" value="NZ_JAZDRP010000001.1"/>
</dbReference>
<comment type="caution">
    <text evidence="4">The sequence shown here is derived from an EMBL/GenBank/DDBJ whole genome shotgun (WGS) entry which is preliminary data.</text>
</comment>
<evidence type="ECO:0000256" key="1">
    <source>
        <dbReference type="ARBA" id="ARBA00022975"/>
    </source>
</evidence>
<evidence type="ECO:0000313" key="5">
    <source>
        <dbReference type="Proteomes" id="UP001354971"/>
    </source>
</evidence>
<dbReference type="Gene3D" id="3.20.20.140">
    <property type="entry name" value="Metal-dependent hydrolases"/>
    <property type="match status" value="1"/>
</dbReference>
<feature type="domain" description="Dihydroorotase catalytic" evidence="3">
    <location>
        <begin position="51"/>
        <end position="237"/>
    </location>
</feature>
<sequence length="425" mass="44651">MTAITIRNARIVDPATGHDELGSLRVVDGFIDEIGDGIARDEDHIIDANGAILAPALIDLRACVEPAFTPRGETVDSLAQAAAAGGIGTLVIAPSAEFPIDTPETVTGLKSAARPSPVRIMMAGGATRSLAGEQLAEIGLMAECGAAFLSQGNASTANTSALRNLFNYASGFELWLACPARDPHLSDGTVATESEAAARKGLMTEPTVSERIAIDRLAALAELTGARLMIDRVSTAEGLEALGRARQRGIEICATASIANLTLNAVDADGMDPAYRLTPPLRSEDDRRALVAGVISGQIDAIVSDHCPMEMDRKAQPFAEAAPGSTSLETVLAAMLGLVHENELDLVDALRPLTSGPADLLGLNQGRLQEGAPADLVLIDGDAPWVFGAEQSRSARRNSAWQNRRFQGQVLMTMIDGGIVYNLRE</sequence>